<dbReference type="EC" id="4.6.1.16" evidence="4"/>
<comment type="function">
    <text evidence="4">Constitutes one of the two catalytic subunit of the tRNA-splicing endonuclease complex, a complex responsible for identification and cleavage of the splice sites in pre-tRNA. It cleaves pre-tRNA at the 5'- and 3'-splice sites to release the intron. The products are an intron and two tRNA half-molecules bearing 2',3'-cyclic phosphate and 5'-OH termini. There are no conserved sequences at the splice sites, but the intron is invariably located at the same site in the gene, placing the splice sites an invariant distance from the constant structural features of the tRNA body.</text>
</comment>
<dbReference type="AlphaFoldDB" id="A0A194PVP3"/>
<accession>A0A194PVP3</accession>
<evidence type="ECO:0000256" key="3">
    <source>
        <dbReference type="ARBA" id="ARBA00023239"/>
    </source>
</evidence>
<evidence type="ECO:0000259" key="6">
    <source>
        <dbReference type="Pfam" id="PF01974"/>
    </source>
</evidence>
<evidence type="ECO:0000313" key="9">
    <source>
        <dbReference type="Proteomes" id="UP000053268"/>
    </source>
</evidence>
<dbReference type="Proteomes" id="UP000053268">
    <property type="component" value="Unassembled WGS sequence"/>
</dbReference>
<dbReference type="Gene3D" id="3.40.1350.10">
    <property type="match status" value="1"/>
</dbReference>
<keyword evidence="3 4" id="KW-0456">Lyase</keyword>
<dbReference type="InterPro" id="IPR006677">
    <property type="entry name" value="tRNA_intron_Endonuc_cat-like"/>
</dbReference>
<dbReference type="InterPro" id="IPR059049">
    <property type="entry name" value="TSEN34_N"/>
</dbReference>
<dbReference type="GO" id="GO:0000213">
    <property type="term" value="F:tRNA-intron lyase activity"/>
    <property type="evidence" value="ECO:0007669"/>
    <property type="project" value="UniProtKB-UniRule"/>
</dbReference>
<feature type="domain" description="TSEN34 N-terminal" evidence="7">
    <location>
        <begin position="2"/>
        <end position="69"/>
    </location>
</feature>
<evidence type="ECO:0000256" key="4">
    <source>
        <dbReference type="PIRNR" id="PIRNR017250"/>
    </source>
</evidence>
<dbReference type="InterPro" id="IPR036167">
    <property type="entry name" value="tRNA_intron_Endo_cat-like_sf"/>
</dbReference>
<dbReference type="PIRSF" id="PIRSF017250">
    <property type="entry name" value="tRNA_splic_SEN34"/>
    <property type="match status" value="1"/>
</dbReference>
<dbReference type="CDD" id="cd22363">
    <property type="entry name" value="tRNA-intron_lyase_C"/>
    <property type="match status" value="1"/>
</dbReference>
<evidence type="ECO:0000256" key="1">
    <source>
        <dbReference type="ARBA" id="ARBA00008078"/>
    </source>
</evidence>
<keyword evidence="2 4" id="KW-0819">tRNA processing</keyword>
<feature type="active site" evidence="5">
    <location>
        <position position="216"/>
    </location>
</feature>
<keyword evidence="8" id="KW-0255">Endonuclease</keyword>
<sequence>MVPLYVKTGVAYVWNAEDWLTLRTKYRMSGALIGTVPSFPRQNDFQGLPLALMSEESALLVEMGICELHIAKNLNDSPGEEEKLNIETLEQKIIEEQNEAFKKKKIEQLSQKIDIILAGKKQKLLQKGLSDVHLDKETLLQEEINKFPSLTASQALVHLPTEHSRELVTETVSIDFLQPSVVNREGSIRYNIFKDLWLKGHYITNGSKFGCDYLIYPGDPVRFHATYMVRCVYDTIAPFRPTNLVAFGRLSVAVNKLAILAFANSFGKIEYQTLQWHDNIN</sequence>
<keyword evidence="9" id="KW-1185">Reference proteome</keyword>
<evidence type="ECO:0000256" key="5">
    <source>
        <dbReference type="PIRSR" id="PIRSR017250-50"/>
    </source>
</evidence>
<dbReference type="EMBL" id="KQ459590">
    <property type="protein sequence ID" value="KPI97397.1"/>
    <property type="molecule type" value="Genomic_DNA"/>
</dbReference>
<dbReference type="InterPro" id="IPR016690">
    <property type="entry name" value="TSEN34"/>
</dbReference>
<gene>
    <name evidence="8" type="ORF">RR46_09304</name>
</gene>
<dbReference type="Pfam" id="PF26577">
    <property type="entry name" value="TSEN34_N"/>
    <property type="match status" value="1"/>
</dbReference>
<comment type="similarity">
    <text evidence="1 4">Belongs to the tRNA-intron endonuclease family.</text>
</comment>
<evidence type="ECO:0000313" key="8">
    <source>
        <dbReference type="EMBL" id="KPI97397.1"/>
    </source>
</evidence>
<dbReference type="GO" id="GO:0000214">
    <property type="term" value="C:tRNA-intron endonuclease complex"/>
    <property type="evidence" value="ECO:0007669"/>
    <property type="project" value="UniProtKB-UniRule"/>
</dbReference>
<dbReference type="GO" id="GO:0000379">
    <property type="term" value="P:tRNA-type intron splice site recognition and cleavage"/>
    <property type="evidence" value="ECO:0007669"/>
    <property type="project" value="UniProtKB-UniRule"/>
</dbReference>
<dbReference type="SUPFAM" id="SSF53032">
    <property type="entry name" value="tRNA-intron endonuclease catalytic domain-like"/>
    <property type="match status" value="1"/>
</dbReference>
<dbReference type="GO" id="GO:0003676">
    <property type="term" value="F:nucleic acid binding"/>
    <property type="evidence" value="ECO:0007669"/>
    <property type="project" value="InterPro"/>
</dbReference>
<dbReference type="Pfam" id="PF01974">
    <property type="entry name" value="tRNA_int_endo"/>
    <property type="match status" value="1"/>
</dbReference>
<keyword evidence="8" id="KW-0378">Hydrolase</keyword>
<reference evidence="8 9" key="1">
    <citation type="journal article" date="2015" name="Nat. Commun.">
        <title>Outbred genome sequencing and CRISPR/Cas9 gene editing in butterflies.</title>
        <authorList>
            <person name="Li X."/>
            <person name="Fan D."/>
            <person name="Zhang W."/>
            <person name="Liu G."/>
            <person name="Zhang L."/>
            <person name="Zhao L."/>
            <person name="Fang X."/>
            <person name="Chen L."/>
            <person name="Dong Y."/>
            <person name="Chen Y."/>
            <person name="Ding Y."/>
            <person name="Zhao R."/>
            <person name="Feng M."/>
            <person name="Zhu Y."/>
            <person name="Feng Y."/>
            <person name="Jiang X."/>
            <person name="Zhu D."/>
            <person name="Xiang H."/>
            <person name="Feng X."/>
            <person name="Li S."/>
            <person name="Wang J."/>
            <person name="Zhang G."/>
            <person name="Kronforst M.R."/>
            <person name="Wang W."/>
        </authorList>
    </citation>
    <scope>NUCLEOTIDE SEQUENCE [LARGE SCALE GENOMIC DNA]</scope>
    <source>
        <strain evidence="8">Ya'a_city_454_Px</strain>
        <tissue evidence="8">Whole body</tissue>
    </source>
</reference>
<feature type="active site" evidence="5">
    <location>
        <position position="224"/>
    </location>
</feature>
<dbReference type="STRING" id="66420.A0A194PVP3"/>
<dbReference type="PANTHER" id="PTHR13070:SF0">
    <property type="entry name" value="TRNA-SPLICING ENDONUCLEASE SUBUNIT SEN34"/>
    <property type="match status" value="1"/>
</dbReference>
<dbReference type="InterPro" id="IPR011856">
    <property type="entry name" value="tRNA_endonuc-like_dom_sf"/>
</dbReference>
<proteinExistence type="inferred from homology"/>
<keyword evidence="8" id="KW-0540">Nuclease</keyword>
<evidence type="ECO:0000259" key="7">
    <source>
        <dbReference type="Pfam" id="PF26577"/>
    </source>
</evidence>
<feature type="active site" evidence="5">
    <location>
        <position position="256"/>
    </location>
</feature>
<feature type="domain" description="tRNA intron endonuclease catalytic" evidence="6">
    <location>
        <begin position="188"/>
        <end position="271"/>
    </location>
</feature>
<name>A0A194PVP3_PAPXU</name>
<dbReference type="PANTHER" id="PTHR13070">
    <property type="entry name" value="TRNA-SPLICING ENDONUCLEASE SUBUNIT SEN34-RELATED"/>
    <property type="match status" value="1"/>
</dbReference>
<protein>
    <recommendedName>
        <fullName evidence="4">tRNA-splicing endonuclease subunit Sen34</fullName>
        <ecNumber evidence="4">4.6.1.16</ecNumber>
    </recommendedName>
</protein>
<organism evidence="8 9">
    <name type="scientific">Papilio xuthus</name>
    <name type="common">Asian swallowtail butterfly</name>
    <dbReference type="NCBI Taxonomy" id="66420"/>
    <lineage>
        <taxon>Eukaryota</taxon>
        <taxon>Metazoa</taxon>
        <taxon>Ecdysozoa</taxon>
        <taxon>Arthropoda</taxon>
        <taxon>Hexapoda</taxon>
        <taxon>Insecta</taxon>
        <taxon>Pterygota</taxon>
        <taxon>Neoptera</taxon>
        <taxon>Endopterygota</taxon>
        <taxon>Lepidoptera</taxon>
        <taxon>Glossata</taxon>
        <taxon>Ditrysia</taxon>
        <taxon>Papilionoidea</taxon>
        <taxon>Papilionidae</taxon>
        <taxon>Papilioninae</taxon>
        <taxon>Papilio</taxon>
    </lineage>
</organism>
<evidence type="ECO:0000256" key="2">
    <source>
        <dbReference type="ARBA" id="ARBA00022694"/>
    </source>
</evidence>